<dbReference type="Pfam" id="PF00589">
    <property type="entry name" value="Phage_integrase"/>
    <property type="match status" value="1"/>
</dbReference>
<dbReference type="AlphaFoldDB" id="A0A6I6DF51"/>
<dbReference type="Gene3D" id="1.10.443.10">
    <property type="entry name" value="Intergrase catalytic core"/>
    <property type="match status" value="1"/>
</dbReference>
<dbReference type="CDD" id="cd01189">
    <property type="entry name" value="INT_ICEBs1_C_like"/>
    <property type="match status" value="1"/>
</dbReference>
<accession>A0A6I6DF51</accession>
<evidence type="ECO:0000259" key="4">
    <source>
        <dbReference type="PROSITE" id="PS51898"/>
    </source>
</evidence>
<evidence type="ECO:0000256" key="3">
    <source>
        <dbReference type="ARBA" id="ARBA00023172"/>
    </source>
</evidence>
<feature type="domain" description="Tyr recombinase" evidence="4">
    <location>
        <begin position="12"/>
        <end position="205"/>
    </location>
</feature>
<dbReference type="GO" id="GO:0003677">
    <property type="term" value="F:DNA binding"/>
    <property type="evidence" value="ECO:0007669"/>
    <property type="project" value="UniProtKB-KW"/>
</dbReference>
<evidence type="ECO:0000256" key="1">
    <source>
        <dbReference type="ARBA" id="ARBA00008857"/>
    </source>
</evidence>
<dbReference type="PANTHER" id="PTHR30349">
    <property type="entry name" value="PHAGE INTEGRASE-RELATED"/>
    <property type="match status" value="1"/>
</dbReference>
<dbReference type="GO" id="GO:0006310">
    <property type="term" value="P:DNA recombination"/>
    <property type="evidence" value="ECO:0007669"/>
    <property type="project" value="UniProtKB-KW"/>
</dbReference>
<dbReference type="OrthoDB" id="9769726at2"/>
<protein>
    <recommendedName>
        <fullName evidence="4">Tyr recombinase domain-containing protein</fullName>
    </recommendedName>
</protein>
<name>A0A6I6DF51_9FIRM</name>
<dbReference type="SUPFAM" id="SSF56349">
    <property type="entry name" value="DNA breaking-rejoining enzymes"/>
    <property type="match status" value="1"/>
</dbReference>
<dbReference type="PANTHER" id="PTHR30349:SF41">
    <property type="entry name" value="INTEGRASE_RECOMBINASE PROTEIN MJ0367-RELATED"/>
    <property type="match status" value="1"/>
</dbReference>
<keyword evidence="6" id="KW-1185">Reference proteome</keyword>
<dbReference type="Proteomes" id="UP000426444">
    <property type="component" value="Chromosome"/>
</dbReference>
<dbReference type="EMBL" id="CP046457">
    <property type="protein sequence ID" value="QGT99737.1"/>
    <property type="molecule type" value="Genomic_DNA"/>
</dbReference>
<dbReference type="InterPro" id="IPR002104">
    <property type="entry name" value="Integrase_catalytic"/>
</dbReference>
<dbReference type="RefSeq" id="WP_156203606.1">
    <property type="nucleotide sequence ID" value="NZ_CP046457.1"/>
</dbReference>
<gene>
    <name evidence="5" type="ORF">SYNTR_1144</name>
</gene>
<evidence type="ECO:0000313" key="6">
    <source>
        <dbReference type="Proteomes" id="UP000426444"/>
    </source>
</evidence>
<dbReference type="GO" id="GO:0015074">
    <property type="term" value="P:DNA integration"/>
    <property type="evidence" value="ECO:0007669"/>
    <property type="project" value="InterPro"/>
</dbReference>
<dbReference type="KEGG" id="salq:SYNTR_1144"/>
<evidence type="ECO:0000256" key="2">
    <source>
        <dbReference type="ARBA" id="ARBA00023125"/>
    </source>
</evidence>
<dbReference type="InterPro" id="IPR050090">
    <property type="entry name" value="Tyrosine_recombinase_XerCD"/>
</dbReference>
<evidence type="ECO:0000313" key="5">
    <source>
        <dbReference type="EMBL" id="QGT99737.1"/>
    </source>
</evidence>
<dbReference type="InterPro" id="IPR013762">
    <property type="entry name" value="Integrase-like_cat_sf"/>
</dbReference>
<sequence>MLGFRIPKAGKKDRNPYSEEQIRVLLKNLQKYRYGLVIRLLAITGARAGEILGLCEDAVNFQNNSITIRRTMNLQTGRLKEEPKTSNSYRTITLDDETMEQLRFFIENRKKERKVSQLQKEKSLIFLTQKGNPVRYSTIQKTWKSVLKKSKLDFIRIHDIRHSVITLLLTRGNSVIEVASLVGQDVNTTTSKYAHLVRKGNAVRY</sequence>
<proteinExistence type="inferred from homology"/>
<keyword evidence="2" id="KW-0238">DNA-binding</keyword>
<reference evidence="6" key="1">
    <citation type="journal article" date="2019" name="Microbiology">
        <title>Complete Genome Sequence of an Uncultured Bacterium of the Candidate Phylum Bipolaricaulota.</title>
        <authorList>
            <person name="Kadnikov V.V."/>
            <person name="Mardanov A.V."/>
            <person name="Beletsky A.V."/>
            <person name="Frank Y.A."/>
            <person name="Karnachuk O.V."/>
            <person name="Ravin N.V."/>
        </authorList>
    </citation>
    <scope>NUCLEOTIDE SEQUENCE [LARGE SCALE GENOMIC DNA]</scope>
</reference>
<organism evidence="5 6">
    <name type="scientific">Candidatus Syntrophocurvum alkaliphilum</name>
    <dbReference type="NCBI Taxonomy" id="2293317"/>
    <lineage>
        <taxon>Bacteria</taxon>
        <taxon>Bacillati</taxon>
        <taxon>Bacillota</taxon>
        <taxon>Clostridia</taxon>
        <taxon>Eubacteriales</taxon>
        <taxon>Syntrophomonadaceae</taxon>
        <taxon>Candidatus Syntrophocurvum</taxon>
    </lineage>
</organism>
<dbReference type="InterPro" id="IPR011010">
    <property type="entry name" value="DNA_brk_join_enz"/>
</dbReference>
<comment type="similarity">
    <text evidence="1">Belongs to the 'phage' integrase family.</text>
</comment>
<dbReference type="PROSITE" id="PS51898">
    <property type="entry name" value="TYR_RECOMBINASE"/>
    <property type="match status" value="1"/>
</dbReference>
<keyword evidence="3" id="KW-0233">DNA recombination</keyword>